<feature type="domain" description="CobQ/CobB/MinD/ParA nucleotide binding" evidence="3">
    <location>
        <begin position="54"/>
        <end position="267"/>
    </location>
</feature>
<protein>
    <submittedName>
        <fullName evidence="4">P-loop NTPase</fullName>
    </submittedName>
</protein>
<dbReference type="PANTHER" id="PTHR43384:SF4">
    <property type="entry name" value="CELLULOSE BIOSYNTHESIS PROTEIN BCSQ-RELATED"/>
    <property type="match status" value="1"/>
</dbReference>
<organism evidence="4 5">
    <name type="scientific">Dyella mobilis</name>
    <dbReference type="NCBI Taxonomy" id="1849582"/>
    <lineage>
        <taxon>Bacteria</taxon>
        <taxon>Pseudomonadati</taxon>
        <taxon>Pseudomonadota</taxon>
        <taxon>Gammaproteobacteria</taxon>
        <taxon>Lysobacterales</taxon>
        <taxon>Rhodanobacteraceae</taxon>
        <taxon>Dyella</taxon>
    </lineage>
</organism>
<dbReference type="Pfam" id="PF01656">
    <property type="entry name" value="CbiA"/>
    <property type="match status" value="1"/>
</dbReference>
<evidence type="ECO:0000313" key="5">
    <source>
        <dbReference type="Proteomes" id="UP001430193"/>
    </source>
</evidence>
<dbReference type="InterPro" id="IPR050625">
    <property type="entry name" value="ParA/MinD_ATPase"/>
</dbReference>
<dbReference type="SUPFAM" id="SSF52540">
    <property type="entry name" value="P-loop containing nucleoside triphosphate hydrolases"/>
    <property type="match status" value="1"/>
</dbReference>
<accession>A0ABS2KBA9</accession>
<evidence type="ECO:0000256" key="1">
    <source>
        <dbReference type="ARBA" id="ARBA00022741"/>
    </source>
</evidence>
<keyword evidence="1" id="KW-0547">Nucleotide-binding</keyword>
<proteinExistence type="predicted"/>
<reference evidence="4" key="1">
    <citation type="submission" date="2020-10" db="EMBL/GenBank/DDBJ databases">
        <title>Phylogeny of dyella-like bacteria.</title>
        <authorList>
            <person name="Fu J."/>
        </authorList>
    </citation>
    <scope>NUCLEOTIDE SEQUENCE</scope>
    <source>
        <strain evidence="4">DHON07</strain>
    </source>
</reference>
<dbReference type="Gene3D" id="3.40.50.300">
    <property type="entry name" value="P-loop containing nucleotide triphosphate hydrolases"/>
    <property type="match status" value="1"/>
</dbReference>
<sequence length="318" mass="34167">MNSGSREALQVNQAAGLQNLFSAAQASHREELPIFHQAANLRPMVQHRRTTRTIAVAGGKGGVGKTTVAVNLAMTMAMAGRNVMLLDADMGVANIDVQLGLNPTRHLGHMLEGQCTLQDLIIPAAHGLKVIPGGSGVRRLAKMGNGEHAAVIRAFDDLIQPPEFLIVDTAAGVADNVAMFAAAADDVLIVVCDELASLTDAYALIKILAHDFGVRRFRIVANMVRQAADARKLYEKMARVCGRFLDVALDYMGMLPHDEWLRQAIRRQGAVVDLWPSSRAAVGFKQLAGAVDTWGEPAYPDLGRIAFFSGQNVPAAGW</sequence>
<gene>
    <name evidence="4" type="ORF">ISS99_00970</name>
</gene>
<evidence type="ECO:0000256" key="2">
    <source>
        <dbReference type="ARBA" id="ARBA00022840"/>
    </source>
</evidence>
<keyword evidence="2" id="KW-0067">ATP-binding</keyword>
<keyword evidence="5" id="KW-1185">Reference proteome</keyword>
<evidence type="ECO:0000259" key="3">
    <source>
        <dbReference type="Pfam" id="PF01656"/>
    </source>
</evidence>
<dbReference type="PIRSF" id="PIRSF003092">
    <property type="entry name" value="MinD"/>
    <property type="match status" value="1"/>
</dbReference>
<dbReference type="InterPro" id="IPR025501">
    <property type="entry name" value="MinD_FleN"/>
</dbReference>
<comment type="caution">
    <text evidence="4">The sequence shown here is derived from an EMBL/GenBank/DDBJ whole genome shotgun (WGS) entry which is preliminary data.</text>
</comment>
<name>A0ABS2KBA9_9GAMM</name>
<evidence type="ECO:0000313" key="4">
    <source>
        <dbReference type="EMBL" id="MBM7128082.1"/>
    </source>
</evidence>
<dbReference type="EMBL" id="JADIKF010000030">
    <property type="protein sequence ID" value="MBM7128082.1"/>
    <property type="molecule type" value="Genomic_DNA"/>
</dbReference>
<dbReference type="InterPro" id="IPR002586">
    <property type="entry name" value="CobQ/CobB/MinD/ParA_Nub-bd_dom"/>
</dbReference>
<dbReference type="InterPro" id="IPR027417">
    <property type="entry name" value="P-loop_NTPase"/>
</dbReference>
<dbReference type="Proteomes" id="UP001430193">
    <property type="component" value="Unassembled WGS sequence"/>
</dbReference>
<dbReference type="PANTHER" id="PTHR43384">
    <property type="entry name" value="SEPTUM SITE-DETERMINING PROTEIN MIND HOMOLOG, CHLOROPLASTIC-RELATED"/>
    <property type="match status" value="1"/>
</dbReference>